<dbReference type="VEuPathDB" id="ToxoDB:EMH_0091510"/>
<proteinExistence type="predicted"/>
<gene>
    <name evidence="1" type="ORF">EMH_0091510</name>
</gene>
<protein>
    <submittedName>
        <fullName evidence="1">Uncharacterized protein</fullName>
    </submittedName>
</protein>
<dbReference type="GeneID" id="25383363"/>
<evidence type="ECO:0000313" key="2">
    <source>
        <dbReference type="Proteomes" id="UP000030744"/>
    </source>
</evidence>
<sequence>MGKHGAGRRPALMGCVKRVWSALDYVSKSFGVAMRACETEPDATTELSELVGVTGAGPVENSNSDDPAAYCAAIAQHENGTGKPCG</sequence>
<keyword evidence="2" id="KW-1185">Reference proteome</keyword>
<evidence type="ECO:0000313" key="1">
    <source>
        <dbReference type="EMBL" id="CDJ34627.1"/>
    </source>
</evidence>
<dbReference type="EMBL" id="HG686859">
    <property type="protein sequence ID" value="CDJ34627.1"/>
    <property type="molecule type" value="Genomic_DNA"/>
</dbReference>
<organism evidence="1 2">
    <name type="scientific">Eimeria mitis</name>
    <dbReference type="NCBI Taxonomy" id="44415"/>
    <lineage>
        <taxon>Eukaryota</taxon>
        <taxon>Sar</taxon>
        <taxon>Alveolata</taxon>
        <taxon>Apicomplexa</taxon>
        <taxon>Conoidasida</taxon>
        <taxon>Coccidia</taxon>
        <taxon>Eucoccidiorida</taxon>
        <taxon>Eimeriorina</taxon>
        <taxon>Eimeriidae</taxon>
        <taxon>Eimeria</taxon>
    </lineage>
</organism>
<reference evidence="1" key="1">
    <citation type="submission" date="2013-10" db="EMBL/GenBank/DDBJ databases">
        <title>Genomic analysis of the causative agents of coccidiosis in chickens.</title>
        <authorList>
            <person name="Reid A.J."/>
            <person name="Blake D."/>
            <person name="Billington K."/>
            <person name="Browne H."/>
            <person name="Dunn M."/>
            <person name="Hung S."/>
            <person name="Kawahara F."/>
            <person name="Miranda-Saavedra D."/>
            <person name="Mourier T."/>
            <person name="Nagra H."/>
            <person name="Otto T.D."/>
            <person name="Rawlings N."/>
            <person name="Sanchez A."/>
            <person name="Sanders M."/>
            <person name="Subramaniam C."/>
            <person name="Tay Y."/>
            <person name="Dear P."/>
            <person name="Doerig C."/>
            <person name="Gruber A."/>
            <person name="Parkinson J."/>
            <person name="Shirley M."/>
            <person name="Wan K.L."/>
            <person name="Berriman M."/>
            <person name="Tomley F."/>
            <person name="Pain A."/>
        </authorList>
    </citation>
    <scope>NUCLEOTIDE SEQUENCE [LARGE SCALE GENOMIC DNA]</scope>
    <source>
        <strain evidence="1">Houghton</strain>
    </source>
</reference>
<dbReference type="Proteomes" id="UP000030744">
    <property type="component" value="Unassembled WGS sequence"/>
</dbReference>
<dbReference type="AlphaFoldDB" id="U6KEE4"/>
<name>U6KEE4_9EIME</name>
<reference evidence="1" key="2">
    <citation type="submission" date="2013-10" db="EMBL/GenBank/DDBJ databases">
        <authorList>
            <person name="Aslett M."/>
        </authorList>
    </citation>
    <scope>NUCLEOTIDE SEQUENCE [LARGE SCALE GENOMIC DNA]</scope>
    <source>
        <strain evidence="1">Houghton</strain>
    </source>
</reference>
<accession>U6KEE4</accession>
<dbReference type="RefSeq" id="XP_013357190.1">
    <property type="nucleotide sequence ID" value="XM_013501736.1"/>
</dbReference>